<dbReference type="PANTHER" id="PTHR34301:SF8">
    <property type="entry name" value="ATPASE DOMAIN-CONTAINING PROTEIN"/>
    <property type="match status" value="1"/>
</dbReference>
<dbReference type="Proteomes" id="UP000189670">
    <property type="component" value="Unassembled WGS sequence"/>
</dbReference>
<proteinExistence type="predicted"/>
<gene>
    <name evidence="2" type="ORF">OMM_02105</name>
</gene>
<name>A0A1V1PAK3_9BACT</name>
<evidence type="ECO:0000313" key="3">
    <source>
        <dbReference type="Proteomes" id="UP000189670"/>
    </source>
</evidence>
<protein>
    <recommendedName>
        <fullName evidence="1">ORC1/DEAH AAA+ ATPase domain-containing protein</fullName>
    </recommendedName>
</protein>
<dbReference type="AlphaFoldDB" id="A0A1V1PAK3"/>
<dbReference type="InterPro" id="IPR027417">
    <property type="entry name" value="P-loop_NTPase"/>
</dbReference>
<dbReference type="Gene3D" id="3.40.50.300">
    <property type="entry name" value="P-loop containing nucleotide triphosphate hydrolases"/>
    <property type="match status" value="1"/>
</dbReference>
<evidence type="ECO:0000259" key="1">
    <source>
        <dbReference type="Pfam" id="PF13401"/>
    </source>
</evidence>
<dbReference type="Pfam" id="PF13401">
    <property type="entry name" value="AAA_22"/>
    <property type="match status" value="1"/>
</dbReference>
<feature type="domain" description="ORC1/DEAH AAA+ ATPase" evidence="1">
    <location>
        <begin position="36"/>
        <end position="185"/>
    </location>
</feature>
<dbReference type="PANTHER" id="PTHR34301">
    <property type="entry name" value="DNA-BINDING PROTEIN-RELATED"/>
    <property type="match status" value="1"/>
</dbReference>
<sequence length="525" mass="61134">MKFFNTAGPVSTDDHYCLPPLSRFDLEEILMLIAQKKYFILHAPRQTGKTSCLLALMNYLNEQGKYDCLYINVEAAQAMRENVFESLRIILGELSSSARYYLSEDYFETIWFDILQKRSGQALTEILTQWSMMNQKPKILLIDEIDSLIGDSLISVLRQLRAGYTKRPTAFPQSIILCGIRDVRDYRIHSSSEKTIITGGSAFNIKAESLRLDEFSKGELIELYQQHTHITGQVFTEKAIEMAWLLSEGQPWLVNALGLEVSWKMKEMRDPKIKITEDHMQAAGQNLIRRRETHIDQLVDKLAEERVQKVIEPILLGIDTPEKAKEDDILYVRDLGLIKIDPKMRIANKIYQEVIPRALTFSTQVTISQETSWYIRESDGSIDFNKLMHAFQDFFRKHSEKWQDGFQYREASVQLLLQAFLQRIINNGGYIFREYGLGRKRTDLLIIWHKGKQKQEVVVELKIRRSNTQKTIQKGVQQTCKYMDKCGASEGHLVIFDQRKSKSWKDKIFMRKEQWNGSEIMVWGM</sequence>
<dbReference type="EMBL" id="ATBP01000205">
    <property type="protein sequence ID" value="ETR71932.1"/>
    <property type="molecule type" value="Genomic_DNA"/>
</dbReference>
<organism evidence="2 3">
    <name type="scientific">Candidatus Magnetoglobus multicellularis str. Araruama</name>
    <dbReference type="NCBI Taxonomy" id="890399"/>
    <lineage>
        <taxon>Bacteria</taxon>
        <taxon>Pseudomonadati</taxon>
        <taxon>Thermodesulfobacteriota</taxon>
        <taxon>Desulfobacteria</taxon>
        <taxon>Desulfobacterales</taxon>
        <taxon>Desulfobacteraceae</taxon>
        <taxon>Candidatus Magnetoglobus</taxon>
    </lineage>
</organism>
<comment type="caution">
    <text evidence="2">The sequence shown here is derived from an EMBL/GenBank/DDBJ whole genome shotgun (WGS) entry which is preliminary data.</text>
</comment>
<dbReference type="InterPro" id="IPR049945">
    <property type="entry name" value="AAA_22"/>
</dbReference>
<dbReference type="GO" id="GO:0016887">
    <property type="term" value="F:ATP hydrolysis activity"/>
    <property type="evidence" value="ECO:0007669"/>
    <property type="project" value="InterPro"/>
</dbReference>
<dbReference type="SUPFAM" id="SSF52540">
    <property type="entry name" value="P-loop containing nucleoside triphosphate hydrolases"/>
    <property type="match status" value="1"/>
</dbReference>
<evidence type="ECO:0000313" key="2">
    <source>
        <dbReference type="EMBL" id="ETR71932.1"/>
    </source>
</evidence>
<reference evidence="3" key="1">
    <citation type="submission" date="2012-11" db="EMBL/GenBank/DDBJ databases">
        <authorList>
            <person name="Lucero-Rivera Y.E."/>
            <person name="Tovar-Ramirez D."/>
        </authorList>
    </citation>
    <scope>NUCLEOTIDE SEQUENCE [LARGE SCALE GENOMIC DNA]</scope>
    <source>
        <strain evidence="3">Araruama</strain>
    </source>
</reference>
<accession>A0A1V1PAK3</accession>